<dbReference type="EMBL" id="KV453931">
    <property type="protein sequence ID" value="ODV73238.1"/>
    <property type="molecule type" value="Genomic_DNA"/>
</dbReference>
<gene>
    <name evidence="3" type="ORF">CYBJADRAFT_190262</name>
</gene>
<accession>A0A1E4S182</accession>
<reference evidence="3 4" key="1">
    <citation type="journal article" date="2016" name="Proc. Natl. Acad. Sci. U.S.A.">
        <title>Comparative genomics of biotechnologically important yeasts.</title>
        <authorList>
            <person name="Riley R."/>
            <person name="Haridas S."/>
            <person name="Wolfe K.H."/>
            <person name="Lopes M.R."/>
            <person name="Hittinger C.T."/>
            <person name="Goeker M."/>
            <person name="Salamov A.A."/>
            <person name="Wisecaver J.H."/>
            <person name="Long T.M."/>
            <person name="Calvey C.H."/>
            <person name="Aerts A.L."/>
            <person name="Barry K.W."/>
            <person name="Choi C."/>
            <person name="Clum A."/>
            <person name="Coughlan A.Y."/>
            <person name="Deshpande S."/>
            <person name="Douglass A.P."/>
            <person name="Hanson S.J."/>
            <person name="Klenk H.-P."/>
            <person name="LaButti K.M."/>
            <person name="Lapidus A."/>
            <person name="Lindquist E.A."/>
            <person name="Lipzen A.M."/>
            <person name="Meier-Kolthoff J.P."/>
            <person name="Ohm R.A."/>
            <person name="Otillar R.P."/>
            <person name="Pangilinan J.L."/>
            <person name="Peng Y."/>
            <person name="Rokas A."/>
            <person name="Rosa C.A."/>
            <person name="Scheuner C."/>
            <person name="Sibirny A.A."/>
            <person name="Slot J.C."/>
            <person name="Stielow J.B."/>
            <person name="Sun H."/>
            <person name="Kurtzman C.P."/>
            <person name="Blackwell M."/>
            <person name="Grigoriev I.V."/>
            <person name="Jeffries T.W."/>
        </authorList>
    </citation>
    <scope>NUCLEOTIDE SEQUENCE [LARGE SCALE GENOMIC DNA]</scope>
    <source>
        <strain evidence="4">ATCC 18201 / CBS 1600 / BCRC 20928 / JCM 3617 / NBRC 0987 / NRRL Y-1542</strain>
    </source>
</reference>
<dbReference type="GeneID" id="30991764"/>
<dbReference type="OMA" id="QTITSCE"/>
<protein>
    <recommendedName>
        <fullName evidence="5">Cell wall protein CWP1</fullName>
    </recommendedName>
</protein>
<dbReference type="Proteomes" id="UP000094389">
    <property type="component" value="Unassembled WGS sequence"/>
</dbReference>
<keyword evidence="2" id="KW-0732">Signal</keyword>
<feature type="signal peptide" evidence="2">
    <location>
        <begin position="1"/>
        <end position="18"/>
    </location>
</feature>
<proteinExistence type="predicted"/>
<feature type="region of interest" description="Disordered" evidence="1">
    <location>
        <begin position="131"/>
        <end position="193"/>
    </location>
</feature>
<feature type="chain" id="PRO_5009162567" description="Cell wall protein CWP1" evidence="2">
    <location>
        <begin position="19"/>
        <end position="217"/>
    </location>
</feature>
<sequence length="217" mass="22067">MQFSSIFASLALAASALAESETFGLLLIRSGSSYQNSAIGLVNNGTFAVASSNYVSATITDEGLLSIGNNQYAVVTDSGIFAGADGSATFSIVDGYLEYNGAGFSLTEDYALLAGGSGPNPVAVRPTLADGSVAADFTPGEETSSEEETTTSEEETTTSEEKTTTSEEKTTSAEETVTVTTSSETEESSTFSVQTDNGVAKIGAGAGFIAFAAALLI</sequence>
<keyword evidence="4" id="KW-1185">Reference proteome</keyword>
<evidence type="ECO:0000256" key="2">
    <source>
        <dbReference type="SAM" id="SignalP"/>
    </source>
</evidence>
<evidence type="ECO:0000313" key="3">
    <source>
        <dbReference type="EMBL" id="ODV73238.1"/>
    </source>
</evidence>
<evidence type="ECO:0000256" key="1">
    <source>
        <dbReference type="SAM" id="MobiDB-lite"/>
    </source>
</evidence>
<evidence type="ECO:0008006" key="5">
    <source>
        <dbReference type="Google" id="ProtNLM"/>
    </source>
</evidence>
<dbReference type="AlphaFoldDB" id="A0A1E4S182"/>
<feature type="compositionally biased region" description="Basic and acidic residues" evidence="1">
    <location>
        <begin position="159"/>
        <end position="172"/>
    </location>
</feature>
<feature type="compositionally biased region" description="Acidic residues" evidence="1">
    <location>
        <begin position="143"/>
        <end position="158"/>
    </location>
</feature>
<evidence type="ECO:0000313" key="4">
    <source>
        <dbReference type="Proteomes" id="UP000094389"/>
    </source>
</evidence>
<organism evidence="3 4">
    <name type="scientific">Cyberlindnera jadinii (strain ATCC 18201 / CBS 1600 / BCRC 20928 / JCM 3617 / NBRC 0987 / NRRL Y-1542)</name>
    <name type="common">Torula yeast</name>
    <name type="synonym">Candida utilis</name>
    <dbReference type="NCBI Taxonomy" id="983966"/>
    <lineage>
        <taxon>Eukaryota</taxon>
        <taxon>Fungi</taxon>
        <taxon>Dikarya</taxon>
        <taxon>Ascomycota</taxon>
        <taxon>Saccharomycotina</taxon>
        <taxon>Saccharomycetes</taxon>
        <taxon>Phaffomycetales</taxon>
        <taxon>Phaffomycetaceae</taxon>
        <taxon>Cyberlindnera</taxon>
    </lineage>
</organism>
<name>A0A1E4S182_CYBJN</name>
<dbReference type="RefSeq" id="XP_020070277.1">
    <property type="nucleotide sequence ID" value="XM_020217368.1"/>
</dbReference>
<feature type="compositionally biased region" description="Low complexity" evidence="1">
    <location>
        <begin position="173"/>
        <end position="183"/>
    </location>
</feature>
<dbReference type="OrthoDB" id="3981026at2759"/>